<dbReference type="RefSeq" id="WP_332901161.1">
    <property type="nucleotide sequence ID" value="NZ_JBAGLP010000110.1"/>
</dbReference>
<keyword evidence="1" id="KW-0812">Transmembrane</keyword>
<proteinExistence type="predicted"/>
<reference evidence="2" key="2">
    <citation type="submission" date="2024-02" db="EMBL/GenBank/DDBJ databases">
        <authorList>
            <person name="Prathaban M."/>
            <person name="Mythili R."/>
            <person name="Sharmila Devi N."/>
            <person name="Sobanaa M."/>
            <person name="Prathiviraj R."/>
            <person name="Selvin J."/>
        </authorList>
    </citation>
    <scope>NUCLEOTIDE SEQUENCE</scope>
    <source>
        <strain evidence="2">MP1014</strain>
    </source>
</reference>
<gene>
    <name evidence="2" type="ORF">V5O49_04380</name>
</gene>
<evidence type="ECO:0000256" key="1">
    <source>
        <dbReference type="SAM" id="Phobius"/>
    </source>
</evidence>
<evidence type="ECO:0000313" key="3">
    <source>
        <dbReference type="Proteomes" id="UP001310387"/>
    </source>
</evidence>
<protein>
    <recommendedName>
        <fullName evidence="4">DUF3093 family protein</fullName>
    </recommendedName>
</protein>
<reference evidence="2" key="1">
    <citation type="journal article" date="2024" name="Antonie Van Leeuwenhoek">
        <title>Isoptericola haloaureus sp. nov., a dimorphic actinobacterium isolated from mangrove sediments of southeast India, implicating biosaline agricultural significance through nitrogen fixation and salt tolerance genes.</title>
        <authorList>
            <person name="Prathaban M."/>
            <person name="Prathiviraj R."/>
            <person name="Ravichandran M."/>
            <person name="Natarajan S.D."/>
            <person name="Sobanaa M."/>
            <person name="Hari Krishna Kumar S."/>
            <person name="Chandrasekar V."/>
            <person name="Selvin J."/>
        </authorList>
    </citation>
    <scope>NUCLEOTIDE SEQUENCE</scope>
    <source>
        <strain evidence="2">MP1014</strain>
    </source>
</reference>
<feature type="transmembrane region" description="Helical" evidence="1">
    <location>
        <begin position="12"/>
        <end position="30"/>
    </location>
</feature>
<organism evidence="2 3">
    <name type="scientific">Isoptericola haloaureus</name>
    <dbReference type="NCBI Taxonomy" id="1542902"/>
    <lineage>
        <taxon>Bacteria</taxon>
        <taxon>Bacillati</taxon>
        <taxon>Actinomycetota</taxon>
        <taxon>Actinomycetes</taxon>
        <taxon>Micrococcales</taxon>
        <taxon>Promicromonosporaceae</taxon>
        <taxon>Isoptericola</taxon>
    </lineage>
</organism>
<keyword evidence="1" id="KW-1133">Transmembrane helix</keyword>
<accession>A0ABU7Z4M0</accession>
<evidence type="ECO:0008006" key="4">
    <source>
        <dbReference type="Google" id="ProtNLM"/>
    </source>
</evidence>
<keyword evidence="1" id="KW-0472">Membrane</keyword>
<keyword evidence="3" id="KW-1185">Reference proteome</keyword>
<sequence length="200" mass="21859">MPRRTLPGRGLATGGLAGLVSVLIVLLVLARIGRRLDEPRVWLWLAVFAVVAVLGVLAWFGFVAARVRGQVRHVARHRPGAPLVVGRPTTALTAEARSLRAGTRGLPPDCPDREHVVYAFLPDRVELWVRGDDSPRWWVTVPAPVATGTVRPGRRELATLTVRDAAARLQLVPTSHEARAWATASHREAAVVRTQELLAR</sequence>
<dbReference type="EMBL" id="JBAGLP010000110">
    <property type="protein sequence ID" value="MEG3614357.1"/>
    <property type="molecule type" value="Genomic_DNA"/>
</dbReference>
<comment type="caution">
    <text evidence="2">The sequence shown here is derived from an EMBL/GenBank/DDBJ whole genome shotgun (WGS) entry which is preliminary data.</text>
</comment>
<evidence type="ECO:0000313" key="2">
    <source>
        <dbReference type="EMBL" id="MEG3614357.1"/>
    </source>
</evidence>
<name>A0ABU7Z4M0_9MICO</name>
<feature type="transmembrane region" description="Helical" evidence="1">
    <location>
        <begin position="42"/>
        <end position="62"/>
    </location>
</feature>
<dbReference type="Proteomes" id="UP001310387">
    <property type="component" value="Unassembled WGS sequence"/>
</dbReference>